<keyword evidence="3" id="KW-1185">Reference proteome</keyword>
<protein>
    <submittedName>
        <fullName evidence="2">Uncharacterized protein</fullName>
    </submittedName>
</protein>
<name>A0AAD1XXZ0_EUPCR</name>
<comment type="caution">
    <text evidence="2">The sequence shown here is derived from an EMBL/GenBank/DDBJ whole genome shotgun (WGS) entry which is preliminary data.</text>
</comment>
<gene>
    <name evidence="2" type="ORF">ECRASSUSDP1_LOCUS22371</name>
</gene>
<proteinExistence type="predicted"/>
<accession>A0AAD1XXZ0</accession>
<dbReference type="EMBL" id="CAMPGE010022937">
    <property type="protein sequence ID" value="CAI2380928.1"/>
    <property type="molecule type" value="Genomic_DNA"/>
</dbReference>
<evidence type="ECO:0000256" key="1">
    <source>
        <dbReference type="SAM" id="MobiDB-lite"/>
    </source>
</evidence>
<dbReference type="Proteomes" id="UP001295684">
    <property type="component" value="Unassembled WGS sequence"/>
</dbReference>
<organism evidence="2 3">
    <name type="scientific">Euplotes crassus</name>
    <dbReference type="NCBI Taxonomy" id="5936"/>
    <lineage>
        <taxon>Eukaryota</taxon>
        <taxon>Sar</taxon>
        <taxon>Alveolata</taxon>
        <taxon>Ciliophora</taxon>
        <taxon>Intramacronucleata</taxon>
        <taxon>Spirotrichea</taxon>
        <taxon>Hypotrichia</taxon>
        <taxon>Euplotida</taxon>
        <taxon>Euplotidae</taxon>
        <taxon>Moneuplotes</taxon>
    </lineage>
</organism>
<dbReference type="AlphaFoldDB" id="A0AAD1XXZ0"/>
<feature type="region of interest" description="Disordered" evidence="1">
    <location>
        <begin position="448"/>
        <end position="468"/>
    </location>
</feature>
<feature type="compositionally biased region" description="Polar residues" evidence="1">
    <location>
        <begin position="450"/>
        <end position="468"/>
    </location>
</feature>
<evidence type="ECO:0000313" key="3">
    <source>
        <dbReference type="Proteomes" id="UP001295684"/>
    </source>
</evidence>
<evidence type="ECO:0000313" key="2">
    <source>
        <dbReference type="EMBL" id="CAI2380928.1"/>
    </source>
</evidence>
<reference evidence="2" key="1">
    <citation type="submission" date="2023-07" db="EMBL/GenBank/DDBJ databases">
        <authorList>
            <consortium name="AG Swart"/>
            <person name="Singh M."/>
            <person name="Singh A."/>
            <person name="Seah K."/>
            <person name="Emmerich C."/>
        </authorList>
    </citation>
    <scope>NUCLEOTIDE SEQUENCE</scope>
    <source>
        <strain evidence="2">DP1</strain>
    </source>
</reference>
<sequence>MLSFDIKQLKIKQKRGAKLFIESIGSKLKPCTKTRSQSVNKSTINSKQAKGNRITLEAETDRMINDIVTFCNNMTLTTPEIRNKTISDQFNSVNYLKSKVRKSRNDSMYFRNDSGQSYTNKYPYGNISTISESSAWSPAKDLTTFDFSNVLKGPEKRKFKLRSIACSKRFSQSYILKPKELMTKKNKDLFDKTLNNVRRKNTTDFSQFKAKIPKKRFKLKAMQIKVPSYETLSYSQKLEYIVLYIKKYLKLKDKEEEVNTQGANKDRDKKVIQTLKNLCAGTGQFQLKFYSCKILGDYYLENQKIQLAEECYLELKKESESQKQNYETMVMYAQLSYCARLKNEHEKALRLAKNLLKNVWVVKENTTPEQRQEMELQAYFIMAYEHFYLGNFKKFKFYMHRYEKGICEDDNSMLKKLFEEAELSRKKAIERLSKAGESLRHNLSEVVNLPSPSQSTSNGLNARSNTSKFGKTSLSAMKEYGQTTLGVRRENSVQGNSRNFAIKEVHTTDSKNPKMKNNRLFSLFFDQKLDEKPPNIYDRKIFRGLRSEKKSALCGDDYEKVIQKANSNMKSRSYSTNIANLKKSPLVFDKSRIMLLKKPSKSRLAMIKTHQNKARYEAVNQSSYSLKQGLLDLIKMCTVLLERK</sequence>